<proteinExistence type="predicted"/>
<dbReference type="Proteomes" id="UP000018144">
    <property type="component" value="Unassembled WGS sequence"/>
</dbReference>
<gene>
    <name evidence="2" type="ORF">PCON_04079</name>
</gene>
<dbReference type="AlphaFoldDB" id="U4KZ65"/>
<keyword evidence="3" id="KW-1185">Reference proteome</keyword>
<organism evidence="2 3">
    <name type="scientific">Pyronema omphalodes (strain CBS 100304)</name>
    <name type="common">Pyronema confluens</name>
    <dbReference type="NCBI Taxonomy" id="1076935"/>
    <lineage>
        <taxon>Eukaryota</taxon>
        <taxon>Fungi</taxon>
        <taxon>Dikarya</taxon>
        <taxon>Ascomycota</taxon>
        <taxon>Pezizomycotina</taxon>
        <taxon>Pezizomycetes</taxon>
        <taxon>Pezizales</taxon>
        <taxon>Pyronemataceae</taxon>
        <taxon>Pyronema</taxon>
    </lineage>
</organism>
<accession>U4KZ65</accession>
<protein>
    <submittedName>
        <fullName evidence="2">Uncharacterized protein</fullName>
    </submittedName>
</protein>
<feature type="region of interest" description="Disordered" evidence="1">
    <location>
        <begin position="46"/>
        <end position="76"/>
    </location>
</feature>
<evidence type="ECO:0000256" key="1">
    <source>
        <dbReference type="SAM" id="MobiDB-lite"/>
    </source>
</evidence>
<dbReference type="EMBL" id="HF935221">
    <property type="protein sequence ID" value="CCX04939.1"/>
    <property type="molecule type" value="Genomic_DNA"/>
</dbReference>
<name>U4KZ65_PYROM</name>
<evidence type="ECO:0000313" key="3">
    <source>
        <dbReference type="Proteomes" id="UP000018144"/>
    </source>
</evidence>
<reference evidence="2 3" key="1">
    <citation type="journal article" date="2013" name="PLoS Genet.">
        <title>The genome and development-dependent transcriptomes of Pyronema confluens: a window into fungal evolution.</title>
        <authorList>
            <person name="Traeger S."/>
            <person name="Altegoer F."/>
            <person name="Freitag M."/>
            <person name="Gabaldon T."/>
            <person name="Kempken F."/>
            <person name="Kumar A."/>
            <person name="Marcet-Houben M."/>
            <person name="Poggeler S."/>
            <person name="Stajich J.E."/>
            <person name="Nowrousian M."/>
        </authorList>
    </citation>
    <scope>NUCLEOTIDE SEQUENCE [LARGE SCALE GENOMIC DNA]</scope>
    <source>
        <strain evidence="3">CBS 100304</strain>
        <tissue evidence="2">Vegetative mycelium</tissue>
    </source>
</reference>
<sequence length="76" mass="8262">MHVRFLMKKFSAKTQLGRCKPHITGSVAAGEINFGPASHTAVLTRQKGDYSRQNSSHMEHMGCGSDHSSEPPIGQP</sequence>
<evidence type="ECO:0000313" key="2">
    <source>
        <dbReference type="EMBL" id="CCX04939.1"/>
    </source>
</evidence>